<dbReference type="NCBIfam" id="TIGR00537">
    <property type="entry name" value="hemK_rel_arch"/>
    <property type="match status" value="1"/>
</dbReference>
<comment type="similarity">
    <text evidence="1">Belongs to the eukaryotic/archaeal PrmC-related family.</text>
</comment>
<dbReference type="EMBL" id="LT629732">
    <property type="protein sequence ID" value="SDS61429.1"/>
    <property type="molecule type" value="Genomic_DNA"/>
</dbReference>
<dbReference type="GO" id="GO:0008170">
    <property type="term" value="F:N-methyltransferase activity"/>
    <property type="evidence" value="ECO:0007669"/>
    <property type="project" value="UniProtKB-ARBA"/>
</dbReference>
<dbReference type="Gene3D" id="3.40.50.150">
    <property type="entry name" value="Vaccinia Virus protein VP39"/>
    <property type="match status" value="1"/>
</dbReference>
<dbReference type="PANTHER" id="PTHR45875:SF1">
    <property type="entry name" value="METHYLTRANSFERASE N6AMT1"/>
    <property type="match status" value="1"/>
</dbReference>
<dbReference type="InterPro" id="IPR002052">
    <property type="entry name" value="DNA_methylase_N6_adenine_CS"/>
</dbReference>
<dbReference type="Proteomes" id="UP000198983">
    <property type="component" value="Chromosome I"/>
</dbReference>
<dbReference type="GO" id="GO:0032259">
    <property type="term" value="P:methylation"/>
    <property type="evidence" value="ECO:0007669"/>
    <property type="project" value="UniProtKB-KW"/>
</dbReference>
<proteinExistence type="inferred from homology"/>
<evidence type="ECO:0000256" key="2">
    <source>
        <dbReference type="ARBA" id="ARBA00022603"/>
    </source>
</evidence>
<organism evidence="6 7">
    <name type="scientific">Actinopolymorpha singaporensis</name>
    <dbReference type="NCBI Taxonomy" id="117157"/>
    <lineage>
        <taxon>Bacteria</taxon>
        <taxon>Bacillati</taxon>
        <taxon>Actinomycetota</taxon>
        <taxon>Actinomycetes</taxon>
        <taxon>Propionibacteriales</taxon>
        <taxon>Actinopolymorphaceae</taxon>
        <taxon>Actinopolymorpha</taxon>
    </lineage>
</organism>
<evidence type="ECO:0000259" key="5">
    <source>
        <dbReference type="Pfam" id="PF05175"/>
    </source>
</evidence>
<dbReference type="PROSITE" id="PS00092">
    <property type="entry name" value="N6_MTASE"/>
    <property type="match status" value="1"/>
</dbReference>
<keyword evidence="7" id="KW-1185">Reference proteome</keyword>
<dbReference type="PANTHER" id="PTHR45875">
    <property type="entry name" value="METHYLTRANSFERASE N6AMT1"/>
    <property type="match status" value="1"/>
</dbReference>
<dbReference type="AlphaFoldDB" id="A0A1H1TPE2"/>
<dbReference type="GO" id="GO:0008276">
    <property type="term" value="F:protein methyltransferase activity"/>
    <property type="evidence" value="ECO:0007669"/>
    <property type="project" value="TreeGrafter"/>
</dbReference>
<dbReference type="InterPro" id="IPR029063">
    <property type="entry name" value="SAM-dependent_MTases_sf"/>
</dbReference>
<evidence type="ECO:0000313" key="6">
    <source>
        <dbReference type="EMBL" id="SDS61429.1"/>
    </source>
</evidence>
<evidence type="ECO:0000256" key="3">
    <source>
        <dbReference type="ARBA" id="ARBA00022679"/>
    </source>
</evidence>
<dbReference type="SUPFAM" id="SSF53335">
    <property type="entry name" value="S-adenosyl-L-methionine-dependent methyltransferases"/>
    <property type="match status" value="1"/>
</dbReference>
<protein>
    <submittedName>
        <fullName evidence="6">Release factor glutamine methyltransferase</fullName>
    </submittedName>
</protein>
<dbReference type="GO" id="GO:0008757">
    <property type="term" value="F:S-adenosylmethionine-dependent methyltransferase activity"/>
    <property type="evidence" value="ECO:0007669"/>
    <property type="project" value="TreeGrafter"/>
</dbReference>
<accession>A0A1H1TPE2</accession>
<evidence type="ECO:0000256" key="1">
    <source>
        <dbReference type="ARBA" id="ARBA00006149"/>
    </source>
</evidence>
<keyword evidence="2 6" id="KW-0489">Methyltransferase</keyword>
<dbReference type="GO" id="GO:0035657">
    <property type="term" value="C:eRF1 methyltransferase complex"/>
    <property type="evidence" value="ECO:0007669"/>
    <property type="project" value="TreeGrafter"/>
</dbReference>
<dbReference type="InterPro" id="IPR052190">
    <property type="entry name" value="Euk-Arch_PrmC-MTase"/>
</dbReference>
<gene>
    <name evidence="6" type="ORF">SAMN04489717_3262</name>
</gene>
<dbReference type="InterPro" id="IPR007848">
    <property type="entry name" value="Small_mtfrase_dom"/>
</dbReference>
<feature type="domain" description="Methyltransferase small" evidence="5">
    <location>
        <begin position="17"/>
        <end position="121"/>
    </location>
</feature>
<dbReference type="CDD" id="cd02440">
    <property type="entry name" value="AdoMet_MTases"/>
    <property type="match status" value="1"/>
</dbReference>
<sequence length="230" mass="24982">MRPVPQTAIPRSEDAIRFVRLPGVYRPQDDTRLLAQALRGEDLSTKPHVLDLCTGTGALAVLAARLGAGSVTAVDVSRRAVWSARANAWSRRLPVRVRRGRLVDPVRGERFGLVLANPPYVPYAASPVIAQRSGAWDAGLDGRDHLDRLCATVAEVLEPGGTLLLVQSSMCGNNRTCERLASAGIEAEVSIRSVVPFGPVMTERASWLEDQGYILPGQREEELVVIRGTR</sequence>
<keyword evidence="4" id="KW-0949">S-adenosyl-L-methionine</keyword>
<dbReference type="Pfam" id="PF05175">
    <property type="entry name" value="MTS"/>
    <property type="match status" value="1"/>
</dbReference>
<keyword evidence="3 6" id="KW-0808">Transferase</keyword>
<dbReference type="GO" id="GO:0003676">
    <property type="term" value="F:nucleic acid binding"/>
    <property type="evidence" value="ECO:0007669"/>
    <property type="project" value="InterPro"/>
</dbReference>
<dbReference type="STRING" id="117157.SAMN04489717_3262"/>
<name>A0A1H1TPE2_9ACTN</name>
<evidence type="ECO:0000313" key="7">
    <source>
        <dbReference type="Proteomes" id="UP000198983"/>
    </source>
</evidence>
<dbReference type="InterPro" id="IPR004557">
    <property type="entry name" value="PrmC-related"/>
</dbReference>
<reference evidence="6 7" key="1">
    <citation type="submission" date="2016-10" db="EMBL/GenBank/DDBJ databases">
        <authorList>
            <person name="de Groot N.N."/>
        </authorList>
    </citation>
    <scope>NUCLEOTIDE SEQUENCE [LARGE SCALE GENOMIC DNA]</scope>
    <source>
        <strain evidence="6 7">DSM 22024</strain>
    </source>
</reference>
<evidence type="ECO:0000256" key="4">
    <source>
        <dbReference type="ARBA" id="ARBA00022691"/>
    </source>
</evidence>